<dbReference type="InterPro" id="IPR011118">
    <property type="entry name" value="Tannase/feruloyl_esterase"/>
</dbReference>
<dbReference type="EMBL" id="CP097635">
    <property type="protein sequence ID" value="URI08389.1"/>
    <property type="molecule type" value="Genomic_DNA"/>
</dbReference>
<sequence length="435" mass="45635">MPDNWSGRLWQQGGGGFDGFIDSAVVLDAAGKVQALSRAVGQQAAVYATSNGGNRQSVAAEAGPMVWFDGTPAGAQSLQDYDYASVGKTVHFAKALTAEFYGRKPSKTYFSGCSNGGRNAYAAIQRWPEEYDGVVSGCMGMDLAGQTAMWMNIAKVDGTPAMPTATQWNRLYQAAVAACDARDGLTDGIIANYAGCDFDVGTQACGQAGASSDPSICLSAAQVATAKTLVSSLTSSAGSVVYSKYQWADWSTSFYGVLGGAYMAIATSDVSWITSPARQATFDLGQHLGPLTVGLQQTGADNDKRAVADFIAAGKKVIHWHDGADELVSLEDHQRNIALVHEMAKAKGLADPAQASRFFIVPGTNHSGGQALTAVDWSQAIVDWVEAGIAPSQLTYTASTAAQGVRTLPVCPYPQYPRYVSGDTSLSTSYTCTAP</sequence>
<keyword evidence="3" id="KW-0479">Metal-binding</keyword>
<keyword evidence="4" id="KW-0732">Signal</keyword>
<dbReference type="Gene3D" id="3.40.50.1820">
    <property type="entry name" value="alpha/beta hydrolase"/>
    <property type="match status" value="1"/>
</dbReference>
<evidence type="ECO:0000256" key="2">
    <source>
        <dbReference type="ARBA" id="ARBA00022487"/>
    </source>
</evidence>
<evidence type="ECO:0000256" key="1">
    <source>
        <dbReference type="ARBA" id="ARBA00006249"/>
    </source>
</evidence>
<evidence type="ECO:0000313" key="9">
    <source>
        <dbReference type="Proteomes" id="UP001056201"/>
    </source>
</evidence>
<dbReference type="Pfam" id="PF07519">
    <property type="entry name" value="Tannase"/>
    <property type="match status" value="2"/>
</dbReference>
<evidence type="ECO:0000256" key="6">
    <source>
        <dbReference type="ARBA" id="ARBA00022837"/>
    </source>
</evidence>
<evidence type="ECO:0000313" key="8">
    <source>
        <dbReference type="EMBL" id="URI08389.1"/>
    </source>
</evidence>
<evidence type="ECO:0000256" key="4">
    <source>
        <dbReference type="ARBA" id="ARBA00022729"/>
    </source>
</evidence>
<reference evidence="8" key="1">
    <citation type="submission" date="2022-05" db="EMBL/GenBank/DDBJ databases">
        <title>An RpoN-dependent PEP-CTERM gene is involved in floc formation of an Aquincola tertiaricarbonis strain.</title>
        <authorList>
            <person name="Qiu D."/>
            <person name="Xia M."/>
        </authorList>
    </citation>
    <scope>NUCLEOTIDE SEQUENCE</scope>
    <source>
        <strain evidence="8">RN12</strain>
    </source>
</reference>
<keyword evidence="9" id="KW-1185">Reference proteome</keyword>
<evidence type="ECO:0000256" key="3">
    <source>
        <dbReference type="ARBA" id="ARBA00022723"/>
    </source>
</evidence>
<keyword evidence="7" id="KW-1015">Disulfide bond</keyword>
<dbReference type="PANTHER" id="PTHR33938">
    <property type="entry name" value="FERULOYL ESTERASE B-RELATED"/>
    <property type="match status" value="1"/>
</dbReference>
<protein>
    <submittedName>
        <fullName evidence="8">Tannase/feruloyl esterase family alpha/beta hydrolase</fullName>
    </submittedName>
</protein>
<keyword evidence="5 8" id="KW-0378">Hydrolase</keyword>
<accession>A0ABY4S5W8</accession>
<proteinExistence type="inferred from homology"/>
<dbReference type="Proteomes" id="UP001056201">
    <property type="component" value="Chromosome 1"/>
</dbReference>
<name>A0ABY4S5W8_AQUTE</name>
<evidence type="ECO:0000256" key="7">
    <source>
        <dbReference type="ARBA" id="ARBA00023157"/>
    </source>
</evidence>
<comment type="similarity">
    <text evidence="1">Belongs to the tannase family.</text>
</comment>
<dbReference type="GO" id="GO:0016787">
    <property type="term" value="F:hydrolase activity"/>
    <property type="evidence" value="ECO:0007669"/>
    <property type="project" value="UniProtKB-KW"/>
</dbReference>
<organism evidence="8 9">
    <name type="scientific">Aquincola tertiaricarbonis</name>
    <dbReference type="NCBI Taxonomy" id="391953"/>
    <lineage>
        <taxon>Bacteria</taxon>
        <taxon>Pseudomonadati</taxon>
        <taxon>Pseudomonadota</taxon>
        <taxon>Betaproteobacteria</taxon>
        <taxon>Burkholderiales</taxon>
        <taxon>Sphaerotilaceae</taxon>
        <taxon>Aquincola</taxon>
    </lineage>
</organism>
<gene>
    <name evidence="8" type="ORF">MW290_06720</name>
</gene>
<evidence type="ECO:0000256" key="5">
    <source>
        <dbReference type="ARBA" id="ARBA00022801"/>
    </source>
</evidence>
<dbReference type="SUPFAM" id="SSF53474">
    <property type="entry name" value="alpha/beta-Hydrolases"/>
    <property type="match status" value="1"/>
</dbReference>
<keyword evidence="6" id="KW-0106">Calcium</keyword>
<dbReference type="InterPro" id="IPR029058">
    <property type="entry name" value="AB_hydrolase_fold"/>
</dbReference>
<dbReference type="PANTHER" id="PTHR33938:SF15">
    <property type="entry name" value="FERULOYL ESTERASE B-RELATED"/>
    <property type="match status" value="1"/>
</dbReference>
<keyword evidence="2" id="KW-0719">Serine esterase</keyword>